<evidence type="ECO:0000313" key="3">
    <source>
        <dbReference type="Proteomes" id="UP000055048"/>
    </source>
</evidence>
<feature type="compositionally biased region" description="Basic and acidic residues" evidence="1">
    <location>
        <begin position="197"/>
        <end position="219"/>
    </location>
</feature>
<proteinExistence type="predicted"/>
<dbReference type="AlphaFoldDB" id="A0A0V0TP08"/>
<sequence length="246" mass="27433">MSNRRRDRVSEEEPAKSDSGRTGADPEETNQTTPPGGSLQWGPVRETVQVFTRGAYFCPPLAFCPIMDAKEWLKKLEDFFRASGVPTMAYGAVGRYLLTDPMRRELYPAGQATDDSFEELKERLLNTYSLEESPGMLIDRFHALHQRKGHGGVTSKEVYRAIRLQEPTNLRRSSEAGHQDNPGGGRLPGEATAPRRRREDREVGDGLADRRHDKSDSQESRAAGTNDATTPAGCCKWNHMCASSKH</sequence>
<comment type="caution">
    <text evidence="2">The sequence shown here is derived from an EMBL/GenBank/DDBJ whole genome shotgun (WGS) entry which is preliminary data.</text>
</comment>
<keyword evidence="3" id="KW-1185">Reference proteome</keyword>
<accession>A0A0V0TP08</accession>
<feature type="region of interest" description="Disordered" evidence="1">
    <location>
        <begin position="1"/>
        <end position="43"/>
    </location>
</feature>
<dbReference type="Proteomes" id="UP000055048">
    <property type="component" value="Unassembled WGS sequence"/>
</dbReference>
<feature type="region of interest" description="Disordered" evidence="1">
    <location>
        <begin position="165"/>
        <end position="237"/>
    </location>
</feature>
<organism evidence="2 3">
    <name type="scientific">Trichinella murrelli</name>
    <dbReference type="NCBI Taxonomy" id="144512"/>
    <lineage>
        <taxon>Eukaryota</taxon>
        <taxon>Metazoa</taxon>
        <taxon>Ecdysozoa</taxon>
        <taxon>Nematoda</taxon>
        <taxon>Enoplea</taxon>
        <taxon>Dorylaimia</taxon>
        <taxon>Trichinellida</taxon>
        <taxon>Trichinellidae</taxon>
        <taxon>Trichinella</taxon>
    </lineage>
</organism>
<gene>
    <name evidence="2" type="ORF">T05_47</name>
</gene>
<reference evidence="2 3" key="1">
    <citation type="submission" date="2015-01" db="EMBL/GenBank/DDBJ databases">
        <title>Evolution of Trichinella species and genotypes.</title>
        <authorList>
            <person name="Korhonen P.K."/>
            <person name="Edoardo P."/>
            <person name="Giuseppe L.R."/>
            <person name="Gasser R.B."/>
        </authorList>
    </citation>
    <scope>NUCLEOTIDE SEQUENCE [LARGE SCALE GENOMIC DNA]</scope>
    <source>
        <strain evidence="2">ISS417</strain>
    </source>
</reference>
<evidence type="ECO:0008006" key="4">
    <source>
        <dbReference type="Google" id="ProtNLM"/>
    </source>
</evidence>
<protein>
    <recommendedName>
        <fullName evidence="4">Retrotransposon gag domain-containing protein</fullName>
    </recommendedName>
</protein>
<dbReference type="EMBL" id="JYDJ01000191">
    <property type="protein sequence ID" value="KRX40726.1"/>
    <property type="molecule type" value="Genomic_DNA"/>
</dbReference>
<name>A0A0V0TP08_9BILA</name>
<dbReference type="STRING" id="144512.A0A0V0TP08"/>
<feature type="compositionally biased region" description="Basic and acidic residues" evidence="1">
    <location>
        <begin position="8"/>
        <end position="19"/>
    </location>
</feature>
<evidence type="ECO:0000313" key="2">
    <source>
        <dbReference type="EMBL" id="KRX40726.1"/>
    </source>
</evidence>
<evidence type="ECO:0000256" key="1">
    <source>
        <dbReference type="SAM" id="MobiDB-lite"/>
    </source>
</evidence>